<gene>
    <name evidence="2" type="ORF">GCM10009844_16710</name>
</gene>
<dbReference type="CDD" id="cd04301">
    <property type="entry name" value="NAT_SF"/>
    <property type="match status" value="1"/>
</dbReference>
<name>A0ABP5L9Q5_9ACTN</name>
<dbReference type="InterPro" id="IPR000182">
    <property type="entry name" value="GNAT_dom"/>
</dbReference>
<dbReference type="InterPro" id="IPR016181">
    <property type="entry name" value="Acyl_CoA_acyltransferase"/>
</dbReference>
<evidence type="ECO:0000313" key="2">
    <source>
        <dbReference type="EMBL" id="GAA2143845.1"/>
    </source>
</evidence>
<evidence type="ECO:0000313" key="3">
    <source>
        <dbReference type="Proteomes" id="UP001501771"/>
    </source>
</evidence>
<dbReference type="Proteomes" id="UP001501771">
    <property type="component" value="Unassembled WGS sequence"/>
</dbReference>
<organism evidence="2 3">
    <name type="scientific">Nocardioides koreensis</name>
    <dbReference type="NCBI Taxonomy" id="433651"/>
    <lineage>
        <taxon>Bacteria</taxon>
        <taxon>Bacillati</taxon>
        <taxon>Actinomycetota</taxon>
        <taxon>Actinomycetes</taxon>
        <taxon>Propionibacteriales</taxon>
        <taxon>Nocardioidaceae</taxon>
        <taxon>Nocardioides</taxon>
    </lineage>
</organism>
<dbReference type="RefSeq" id="WP_344150021.1">
    <property type="nucleotide sequence ID" value="NZ_BAAAQR010000004.1"/>
</dbReference>
<dbReference type="PROSITE" id="PS51186">
    <property type="entry name" value="GNAT"/>
    <property type="match status" value="1"/>
</dbReference>
<sequence>MRYVESVAGIDEALPAMQELASRIWAPTSRHHPGQLAWSARYALPADLDHGPVALFRDPAGPVVAWAWAEAPDWLELCVDPAHSEVAAEAARWFLGLGAKGPVRTMVLETEAHVLAGLAEEGFEVEEQPWFTHHSLDLGSLPPAADLPGYSFRAVAPGEAEDRAACHRAAWAPPGGSSRVSGAAYQRLMATPPYRPDLDWVAVDGAGAMVASCLVWLDDRTGVALVEPVGCHPDHRGRGLAAAVSLSALRAARDLGGRTGLVCPRGDDGYPGPQRLYQAMGFVPGPRTLTLRRDA</sequence>
<evidence type="ECO:0000259" key="1">
    <source>
        <dbReference type="PROSITE" id="PS51186"/>
    </source>
</evidence>
<dbReference type="Pfam" id="PF00583">
    <property type="entry name" value="Acetyltransf_1"/>
    <property type="match status" value="1"/>
</dbReference>
<protein>
    <recommendedName>
        <fullName evidence="1">N-acetyltransferase domain-containing protein</fullName>
    </recommendedName>
</protein>
<accession>A0ABP5L9Q5</accession>
<proteinExistence type="predicted"/>
<feature type="domain" description="N-acetyltransferase" evidence="1">
    <location>
        <begin position="150"/>
        <end position="295"/>
    </location>
</feature>
<dbReference type="Gene3D" id="3.40.630.30">
    <property type="match status" value="1"/>
</dbReference>
<comment type="caution">
    <text evidence="2">The sequence shown here is derived from an EMBL/GenBank/DDBJ whole genome shotgun (WGS) entry which is preliminary data.</text>
</comment>
<reference evidence="3" key="1">
    <citation type="journal article" date="2019" name="Int. J. Syst. Evol. Microbiol.">
        <title>The Global Catalogue of Microorganisms (GCM) 10K type strain sequencing project: providing services to taxonomists for standard genome sequencing and annotation.</title>
        <authorList>
            <consortium name="The Broad Institute Genomics Platform"/>
            <consortium name="The Broad Institute Genome Sequencing Center for Infectious Disease"/>
            <person name="Wu L."/>
            <person name="Ma J."/>
        </authorList>
    </citation>
    <scope>NUCLEOTIDE SEQUENCE [LARGE SCALE GENOMIC DNA]</scope>
    <source>
        <strain evidence="3">JCM 16022</strain>
    </source>
</reference>
<dbReference type="EMBL" id="BAAAQR010000004">
    <property type="protein sequence ID" value="GAA2143845.1"/>
    <property type="molecule type" value="Genomic_DNA"/>
</dbReference>
<keyword evidence="3" id="KW-1185">Reference proteome</keyword>
<dbReference type="SUPFAM" id="SSF55729">
    <property type="entry name" value="Acyl-CoA N-acyltransferases (Nat)"/>
    <property type="match status" value="1"/>
</dbReference>